<organism evidence="6 7">
    <name type="scientific">Canna indica</name>
    <name type="common">Indian-shot</name>
    <dbReference type="NCBI Taxonomy" id="4628"/>
    <lineage>
        <taxon>Eukaryota</taxon>
        <taxon>Viridiplantae</taxon>
        <taxon>Streptophyta</taxon>
        <taxon>Embryophyta</taxon>
        <taxon>Tracheophyta</taxon>
        <taxon>Spermatophyta</taxon>
        <taxon>Magnoliopsida</taxon>
        <taxon>Liliopsida</taxon>
        <taxon>Zingiberales</taxon>
        <taxon>Cannaceae</taxon>
        <taxon>Canna</taxon>
    </lineage>
</organism>
<evidence type="ECO:0000256" key="4">
    <source>
        <dbReference type="RuleBase" id="RU361169"/>
    </source>
</evidence>
<evidence type="ECO:0000313" key="6">
    <source>
        <dbReference type="EMBL" id="WOL12490.1"/>
    </source>
</evidence>
<evidence type="ECO:0000256" key="3">
    <source>
        <dbReference type="ARBA" id="ARBA00023295"/>
    </source>
</evidence>
<dbReference type="GO" id="GO:0004650">
    <property type="term" value="F:polygalacturonase activity"/>
    <property type="evidence" value="ECO:0007669"/>
    <property type="project" value="InterPro"/>
</dbReference>
<dbReference type="Gene3D" id="2.160.20.10">
    <property type="entry name" value="Single-stranded right-handed beta-helix, Pectin lyase-like"/>
    <property type="match status" value="1"/>
</dbReference>
<evidence type="ECO:0000256" key="1">
    <source>
        <dbReference type="ARBA" id="ARBA00008834"/>
    </source>
</evidence>
<keyword evidence="7" id="KW-1185">Reference proteome</keyword>
<keyword evidence="5" id="KW-0732">Signal</keyword>
<dbReference type="AlphaFoldDB" id="A0AAQ3KPV9"/>
<keyword evidence="3 4" id="KW-0326">Glycosidase</keyword>
<comment type="similarity">
    <text evidence="1 4">Belongs to the glycosyl hydrolase 28 family.</text>
</comment>
<dbReference type="Proteomes" id="UP001327560">
    <property type="component" value="Chromosome 6"/>
</dbReference>
<dbReference type="InterPro" id="IPR012334">
    <property type="entry name" value="Pectin_lyas_fold"/>
</dbReference>
<gene>
    <name evidence="6" type="ORF">Cni_G21257</name>
</gene>
<dbReference type="PANTHER" id="PTHR31339">
    <property type="entry name" value="PECTIN LYASE-RELATED"/>
    <property type="match status" value="1"/>
</dbReference>
<feature type="signal peptide" evidence="5">
    <location>
        <begin position="1"/>
        <end position="19"/>
    </location>
</feature>
<dbReference type="InterPro" id="IPR000743">
    <property type="entry name" value="Glyco_hydro_28"/>
</dbReference>
<dbReference type="Pfam" id="PF00295">
    <property type="entry name" value="Glyco_hydro_28"/>
    <property type="match status" value="1"/>
</dbReference>
<evidence type="ECO:0000256" key="2">
    <source>
        <dbReference type="ARBA" id="ARBA00022801"/>
    </source>
</evidence>
<dbReference type="InterPro" id="IPR051801">
    <property type="entry name" value="GH28_Enzymes"/>
</dbReference>
<name>A0AAQ3KPV9_9LILI</name>
<protein>
    <submittedName>
        <fullName evidence="6">Polygalacturonase isoform X1</fullName>
    </submittedName>
</protein>
<dbReference type="InterPro" id="IPR011050">
    <property type="entry name" value="Pectin_lyase_fold/virulence"/>
</dbReference>
<dbReference type="PANTHER" id="PTHR31339:SF83">
    <property type="entry name" value="OS03G0124900 PROTEIN"/>
    <property type="match status" value="1"/>
</dbReference>
<sequence>MNSKLFLLWAAVAVAVALMATVDSPQLKDRSYGGHLPRWRGIGSKAFTRRHVAKLTDFGGVGDGATSNTAAFAAAVGNLSQVAADGGAMLVVPAGRWLTGPFNLTSHFTLFLNRGAVILASTDMNDFSIISPLPSYGRGRDAPGGRYSNFIMGYNLTDVAITGNNGTINGQGHVWWERFRANELQHTRGYLVEFMFCNNVLLSNVTLMNSPSWTLHPVYCRDVIVSGVTIYAPIKSPNTDGMNPDSCTNVKILDSYVTSGDDCIAIKSGWDQYGIAFNMPSKHIYIRNFTCVSPTSATIAIGSEMSGGVEDVRAEYITAVNTESAVRIKTGIGRGAYVRDVFVRRMRLHKMKYVFWMTSSYGQHPDEGFDPDAVPVVRNINYSEVTATNVTMIGRLEGLKRSPFTGICLSDVTAEISVMMKKKKKPVWICSFVEGVSTAVTPLTCAALKDAGAQAASSCPFREIP</sequence>
<evidence type="ECO:0000313" key="7">
    <source>
        <dbReference type="Proteomes" id="UP001327560"/>
    </source>
</evidence>
<dbReference type="SUPFAM" id="SSF51126">
    <property type="entry name" value="Pectin lyase-like"/>
    <property type="match status" value="1"/>
</dbReference>
<evidence type="ECO:0000256" key="5">
    <source>
        <dbReference type="SAM" id="SignalP"/>
    </source>
</evidence>
<accession>A0AAQ3KPV9</accession>
<proteinExistence type="inferred from homology"/>
<keyword evidence="2 4" id="KW-0378">Hydrolase</keyword>
<dbReference type="EMBL" id="CP136895">
    <property type="protein sequence ID" value="WOL12490.1"/>
    <property type="molecule type" value="Genomic_DNA"/>
</dbReference>
<feature type="chain" id="PRO_5043036143" evidence="5">
    <location>
        <begin position="20"/>
        <end position="465"/>
    </location>
</feature>
<dbReference type="GO" id="GO:0005975">
    <property type="term" value="P:carbohydrate metabolic process"/>
    <property type="evidence" value="ECO:0007669"/>
    <property type="project" value="InterPro"/>
</dbReference>
<reference evidence="6 7" key="1">
    <citation type="submission" date="2023-10" db="EMBL/GenBank/DDBJ databases">
        <title>Chromosome-scale genome assembly provides insights into flower coloration mechanisms of Canna indica.</title>
        <authorList>
            <person name="Li C."/>
        </authorList>
    </citation>
    <scope>NUCLEOTIDE SEQUENCE [LARGE SCALE GENOMIC DNA]</scope>
    <source>
        <tissue evidence="6">Flower</tissue>
    </source>
</reference>